<dbReference type="InterPro" id="IPR027417">
    <property type="entry name" value="P-loop_NTPase"/>
</dbReference>
<evidence type="ECO:0000313" key="9">
    <source>
        <dbReference type="EMBL" id="AZN39553.1"/>
    </source>
</evidence>
<reference evidence="10" key="1">
    <citation type="submission" date="2018-12" db="EMBL/GenBank/DDBJ databases">
        <title>Genome sequence of Peanibacillus sp.</title>
        <authorList>
            <person name="Subramani G."/>
            <person name="Srinivasan S."/>
            <person name="Kim M.K."/>
        </authorList>
    </citation>
    <scope>NUCLEOTIDE SEQUENCE [LARGE SCALE GENOMIC DNA]</scope>
    <source>
        <strain evidence="10">18JY67-1</strain>
    </source>
</reference>
<dbReference type="GO" id="GO:0043139">
    <property type="term" value="F:5'-3' DNA helicase activity"/>
    <property type="evidence" value="ECO:0007669"/>
    <property type="project" value="UniProtKB-EC"/>
</dbReference>
<dbReference type="Proteomes" id="UP000272528">
    <property type="component" value="Chromosome"/>
</dbReference>
<evidence type="ECO:0000256" key="4">
    <source>
        <dbReference type="ARBA" id="ARBA00022840"/>
    </source>
</evidence>
<dbReference type="RefSeq" id="WP_126014237.1">
    <property type="nucleotide sequence ID" value="NZ_CP034437.1"/>
</dbReference>
<dbReference type="InterPro" id="IPR014001">
    <property type="entry name" value="Helicase_ATP-bd"/>
</dbReference>
<dbReference type="InterPro" id="IPR014013">
    <property type="entry name" value="Helic_SF1/SF2_ATP-bd_DinG/Rad3"/>
</dbReference>
<comment type="catalytic activity">
    <reaction evidence="7">
        <text>ATP + H2O = ADP + phosphate + H(+)</text>
        <dbReference type="Rhea" id="RHEA:13065"/>
        <dbReference type="ChEBI" id="CHEBI:15377"/>
        <dbReference type="ChEBI" id="CHEBI:15378"/>
        <dbReference type="ChEBI" id="CHEBI:30616"/>
        <dbReference type="ChEBI" id="CHEBI:43474"/>
        <dbReference type="ChEBI" id="CHEBI:456216"/>
        <dbReference type="EC" id="5.6.2.3"/>
    </reaction>
</comment>
<evidence type="ECO:0000313" key="10">
    <source>
        <dbReference type="Proteomes" id="UP000272528"/>
    </source>
</evidence>
<evidence type="ECO:0000256" key="5">
    <source>
        <dbReference type="ARBA" id="ARBA00038058"/>
    </source>
</evidence>
<dbReference type="GO" id="GO:0016787">
    <property type="term" value="F:hydrolase activity"/>
    <property type="evidence" value="ECO:0007669"/>
    <property type="project" value="UniProtKB-KW"/>
</dbReference>
<organism evidence="9 10">
    <name type="scientific">Paenibacillus albus</name>
    <dbReference type="NCBI Taxonomy" id="2495582"/>
    <lineage>
        <taxon>Bacteria</taxon>
        <taxon>Bacillati</taxon>
        <taxon>Bacillota</taxon>
        <taxon>Bacilli</taxon>
        <taxon>Bacillales</taxon>
        <taxon>Paenibacillaceae</taxon>
        <taxon>Paenibacillus</taxon>
    </lineage>
</organism>
<dbReference type="EC" id="5.6.2.3" evidence="6"/>
<dbReference type="GO" id="GO:0005524">
    <property type="term" value="F:ATP binding"/>
    <property type="evidence" value="ECO:0007669"/>
    <property type="project" value="UniProtKB-KW"/>
</dbReference>
<dbReference type="InterPro" id="IPR045028">
    <property type="entry name" value="DinG/Rad3-like"/>
</dbReference>
<dbReference type="OrthoDB" id="9803913at2"/>
<dbReference type="AlphaFoldDB" id="A0A3S9A1A7"/>
<dbReference type="Gene3D" id="3.40.50.300">
    <property type="entry name" value="P-loop containing nucleotide triphosphate hydrolases"/>
    <property type="match status" value="1"/>
</dbReference>
<keyword evidence="3" id="KW-0378">Hydrolase</keyword>
<dbReference type="PROSITE" id="PS51193">
    <property type="entry name" value="HELICASE_ATP_BIND_2"/>
    <property type="match status" value="1"/>
</dbReference>
<keyword evidence="10" id="KW-1185">Reference proteome</keyword>
<comment type="similarity">
    <text evidence="5">Belongs to the helicase family. DinG subfamily.</text>
</comment>
<dbReference type="SUPFAM" id="SSF52540">
    <property type="entry name" value="P-loop containing nucleoside triphosphate hydrolases"/>
    <property type="match status" value="1"/>
</dbReference>
<proteinExistence type="inferred from homology"/>
<evidence type="ECO:0000256" key="7">
    <source>
        <dbReference type="ARBA" id="ARBA00048954"/>
    </source>
</evidence>
<comment type="cofactor">
    <cofactor evidence="1">
        <name>[4Fe-4S] cluster</name>
        <dbReference type="ChEBI" id="CHEBI:49883"/>
    </cofactor>
</comment>
<name>A0A3S9A1A7_9BACL</name>
<dbReference type="PANTHER" id="PTHR11472:SF34">
    <property type="entry name" value="REGULATOR OF TELOMERE ELONGATION HELICASE 1"/>
    <property type="match status" value="1"/>
</dbReference>
<keyword evidence="4" id="KW-0067">ATP-binding</keyword>
<evidence type="ECO:0000256" key="6">
    <source>
        <dbReference type="ARBA" id="ARBA00044969"/>
    </source>
</evidence>
<evidence type="ECO:0000256" key="3">
    <source>
        <dbReference type="ARBA" id="ARBA00022801"/>
    </source>
</evidence>
<sequence length="592" mass="67628">MLDFNSIIDQIKNLLDHGQGLSEREIYEQLNVNGLSKTELKVLLKFQINKKWKLSESKYIGLSDQSEKDLYKCYRELIENNDKEKAYEMLIKLNLYYSEKQEYLIERALMAKELNKPEQSEIWAKAMERLNLTASNQHDHIDIRFTTNTPGKKFYFVQLGVFRKAPFVISVTDPSNQGIQNYYILPSTLPPENLLSEHKVTVESLVSAQTEKEVLSIFINKIDNSSLLFGTRYEKEIFIERLIVNNITLPGLITSMEDLCDLLGLNYVSLSMTAEKLESYKKIASLYSNETAFLWMQKYDNDYVELSFLKRYTPDLNGASLSVEDNTLIMKYTIPNNINDLLGIGGILAKSGYNFRETQLKLSQDIHQNMQKAGVLIADAPAGIGKSYAYLAASLLKINEGERIIISTFTKSLQNQIIRDIPSFFNKFELPITTVQLQGISNYICLERVKVGGDQFLVNWIDQHQKYFVSEIPSTLLEASDRKILSVNHSECTQEKCPSFSKCLYYKAIKEINSADIVVTNHYSLFNALSNVESKVHLILDEGHHITEAIMDAFSFDFNPNDFLKQLVRLDSIISGSLSNNLINAIKVISEN</sequence>
<evidence type="ECO:0000256" key="1">
    <source>
        <dbReference type="ARBA" id="ARBA00001966"/>
    </source>
</evidence>
<evidence type="ECO:0000259" key="8">
    <source>
        <dbReference type="PROSITE" id="PS51193"/>
    </source>
</evidence>
<keyword evidence="2" id="KW-0547">Nucleotide-binding</keyword>
<dbReference type="EMBL" id="CP034437">
    <property type="protein sequence ID" value="AZN39553.1"/>
    <property type="molecule type" value="Genomic_DNA"/>
</dbReference>
<feature type="domain" description="Helicase ATP-binding" evidence="8">
    <location>
        <begin position="345"/>
        <end position="592"/>
    </location>
</feature>
<evidence type="ECO:0000256" key="2">
    <source>
        <dbReference type="ARBA" id="ARBA00022741"/>
    </source>
</evidence>
<protein>
    <recommendedName>
        <fullName evidence="6">DNA 5'-3' helicase</fullName>
        <ecNumber evidence="6">5.6.2.3</ecNumber>
    </recommendedName>
</protein>
<dbReference type="GO" id="GO:0003676">
    <property type="term" value="F:nucleic acid binding"/>
    <property type="evidence" value="ECO:0007669"/>
    <property type="project" value="InterPro"/>
</dbReference>
<accession>A0A3S9A1A7</accession>
<dbReference type="PANTHER" id="PTHR11472">
    <property type="entry name" value="DNA REPAIR DEAD HELICASE RAD3/XP-D SUBFAMILY MEMBER"/>
    <property type="match status" value="1"/>
</dbReference>
<dbReference type="SMART" id="SM00487">
    <property type="entry name" value="DEXDc"/>
    <property type="match status" value="1"/>
</dbReference>
<gene>
    <name evidence="9" type="ORF">EJC50_07665</name>
</gene>
<dbReference type="InterPro" id="IPR011545">
    <property type="entry name" value="DEAD/DEAH_box_helicase_dom"/>
</dbReference>
<dbReference type="KEGG" id="palb:EJC50_07665"/>
<dbReference type="Pfam" id="PF00270">
    <property type="entry name" value="DEAD"/>
    <property type="match status" value="1"/>
</dbReference>